<name>A0A933KXN7_9HYPH</name>
<dbReference type="NCBIfam" id="TIGR01003">
    <property type="entry name" value="PTS_HPr_family"/>
    <property type="match status" value="1"/>
</dbReference>
<evidence type="ECO:0000313" key="7">
    <source>
        <dbReference type="Proteomes" id="UP000782610"/>
    </source>
</evidence>
<accession>A0A933KXN7</accession>
<protein>
    <submittedName>
        <fullName evidence="6">HPr family phosphocarrier protein</fullName>
    </submittedName>
</protein>
<dbReference type="SUPFAM" id="SSF55594">
    <property type="entry name" value="HPr-like"/>
    <property type="match status" value="1"/>
</dbReference>
<reference evidence="6" key="1">
    <citation type="submission" date="2020-07" db="EMBL/GenBank/DDBJ databases">
        <title>Huge and variable diversity of episymbiotic CPR bacteria and DPANN archaea in groundwater ecosystems.</title>
        <authorList>
            <person name="He C.Y."/>
            <person name="Keren R."/>
            <person name="Whittaker M."/>
            <person name="Farag I.F."/>
            <person name="Doudna J."/>
            <person name="Cate J.H.D."/>
            <person name="Banfield J.F."/>
        </authorList>
    </citation>
    <scope>NUCLEOTIDE SEQUENCE</scope>
    <source>
        <strain evidence="6">NC_groundwater_1586_Pr3_B-0.1um_66_15</strain>
    </source>
</reference>
<dbReference type="PROSITE" id="PS51350">
    <property type="entry name" value="PTS_HPR_DOM"/>
    <property type="match status" value="1"/>
</dbReference>
<dbReference type="GO" id="GO:0009401">
    <property type="term" value="P:phosphoenolpyruvate-dependent sugar phosphotransferase system"/>
    <property type="evidence" value="ECO:0007669"/>
    <property type="project" value="UniProtKB-KW"/>
</dbReference>
<evidence type="ECO:0000256" key="3">
    <source>
        <dbReference type="ARBA" id="ARBA00022490"/>
    </source>
</evidence>
<gene>
    <name evidence="6" type="ORF">HY834_00580</name>
</gene>
<dbReference type="PROSITE" id="PS00369">
    <property type="entry name" value="PTS_HPR_HIS"/>
    <property type="match status" value="1"/>
</dbReference>
<dbReference type="Proteomes" id="UP000782610">
    <property type="component" value="Unassembled WGS sequence"/>
</dbReference>
<organism evidence="6 7">
    <name type="scientific">Devosia nanyangense</name>
    <dbReference type="NCBI Taxonomy" id="1228055"/>
    <lineage>
        <taxon>Bacteria</taxon>
        <taxon>Pseudomonadati</taxon>
        <taxon>Pseudomonadota</taxon>
        <taxon>Alphaproteobacteria</taxon>
        <taxon>Hyphomicrobiales</taxon>
        <taxon>Devosiaceae</taxon>
        <taxon>Devosia</taxon>
    </lineage>
</organism>
<comment type="similarity">
    <text evidence="2">Belongs to the HPr family.</text>
</comment>
<comment type="caution">
    <text evidence="6">The sequence shown here is derived from an EMBL/GenBank/DDBJ whole genome shotgun (WGS) entry which is preliminary data.</text>
</comment>
<evidence type="ECO:0000256" key="4">
    <source>
        <dbReference type="ARBA" id="ARBA00022683"/>
    </source>
</evidence>
<dbReference type="Gene3D" id="3.30.1340.10">
    <property type="entry name" value="HPr-like"/>
    <property type="match status" value="1"/>
</dbReference>
<dbReference type="InterPro" id="IPR000032">
    <property type="entry name" value="HPr-like"/>
</dbReference>
<evidence type="ECO:0000256" key="2">
    <source>
        <dbReference type="ARBA" id="ARBA00010736"/>
    </source>
</evidence>
<dbReference type="GO" id="GO:0005737">
    <property type="term" value="C:cytoplasm"/>
    <property type="evidence" value="ECO:0007669"/>
    <property type="project" value="UniProtKB-SubCell"/>
</dbReference>
<feature type="domain" description="HPr" evidence="5">
    <location>
        <begin position="10"/>
        <end position="97"/>
    </location>
</feature>
<dbReference type="PRINTS" id="PR00107">
    <property type="entry name" value="PHOSPHOCPHPR"/>
</dbReference>
<dbReference type="InterPro" id="IPR035895">
    <property type="entry name" value="HPr-like_sf"/>
</dbReference>
<keyword evidence="3" id="KW-0963">Cytoplasm</keyword>
<dbReference type="AlphaFoldDB" id="A0A933KXN7"/>
<keyword evidence="4" id="KW-0598">Phosphotransferase system</keyword>
<dbReference type="PANTHER" id="PTHR33705:SF2">
    <property type="entry name" value="PHOSPHOCARRIER PROTEIN NPR"/>
    <property type="match status" value="1"/>
</dbReference>
<evidence type="ECO:0000313" key="6">
    <source>
        <dbReference type="EMBL" id="MBI4920218.1"/>
    </source>
</evidence>
<comment type="subcellular location">
    <subcellularLocation>
        <location evidence="1">Cytoplasm</location>
    </subcellularLocation>
</comment>
<proteinExistence type="inferred from homology"/>
<evidence type="ECO:0000259" key="5">
    <source>
        <dbReference type="PROSITE" id="PS51350"/>
    </source>
</evidence>
<sequence length="105" mass="10881">MDAAVNAGRALAQQITIVNRKGLHARASARFVRMAECFDAEIKVTRDGTTVSGGSIMGLMMLGAGPGSTILVQATGKQAREALDAITTLVENGFDEDNEGVGAES</sequence>
<dbReference type="CDD" id="cd00367">
    <property type="entry name" value="PTS-HPr_like"/>
    <property type="match status" value="1"/>
</dbReference>
<dbReference type="PANTHER" id="PTHR33705">
    <property type="entry name" value="PHOSPHOCARRIER PROTEIN HPR"/>
    <property type="match status" value="1"/>
</dbReference>
<dbReference type="InterPro" id="IPR001020">
    <property type="entry name" value="PTS_HPr_His_P_site"/>
</dbReference>
<dbReference type="Pfam" id="PF00381">
    <property type="entry name" value="PTS-HPr"/>
    <property type="match status" value="1"/>
</dbReference>
<evidence type="ECO:0000256" key="1">
    <source>
        <dbReference type="ARBA" id="ARBA00004496"/>
    </source>
</evidence>
<dbReference type="EMBL" id="JACRAF010000003">
    <property type="protein sequence ID" value="MBI4920218.1"/>
    <property type="molecule type" value="Genomic_DNA"/>
</dbReference>
<dbReference type="InterPro" id="IPR050399">
    <property type="entry name" value="HPr"/>
</dbReference>